<reference evidence="10 11" key="1">
    <citation type="submission" date="2016-10" db="EMBL/GenBank/DDBJ databases">
        <authorList>
            <person name="de Groot N.N."/>
        </authorList>
    </citation>
    <scope>NUCLEOTIDE SEQUENCE [LARGE SCALE GENOMIC DNA]</scope>
    <source>
        <strain evidence="10 11">Vu-144</strain>
    </source>
</reference>
<evidence type="ECO:0000256" key="1">
    <source>
        <dbReference type="ARBA" id="ARBA00004571"/>
    </source>
</evidence>
<dbReference type="Gene3D" id="2.170.130.10">
    <property type="entry name" value="TonB-dependent receptor, plug domain"/>
    <property type="match status" value="1"/>
</dbReference>
<keyword evidence="5 7" id="KW-0472">Membrane</keyword>
<dbReference type="NCBIfam" id="TIGR04057">
    <property type="entry name" value="SusC_RagA_signa"/>
    <property type="match status" value="1"/>
</dbReference>
<dbReference type="InterPro" id="IPR039426">
    <property type="entry name" value="TonB-dep_rcpt-like"/>
</dbReference>
<dbReference type="SUPFAM" id="SSF56935">
    <property type="entry name" value="Porins"/>
    <property type="match status" value="1"/>
</dbReference>
<dbReference type="Pfam" id="PF07715">
    <property type="entry name" value="Plug"/>
    <property type="match status" value="1"/>
</dbReference>
<evidence type="ECO:0000313" key="11">
    <source>
        <dbReference type="Proteomes" id="UP000199041"/>
    </source>
</evidence>
<dbReference type="SUPFAM" id="SSF49464">
    <property type="entry name" value="Carboxypeptidase regulatory domain-like"/>
    <property type="match status" value="1"/>
</dbReference>
<dbReference type="STRING" id="551991.SAMN05192529_101228"/>
<dbReference type="RefSeq" id="WP_244518642.1">
    <property type="nucleotide sequence ID" value="NZ_FNQY01000001.1"/>
</dbReference>
<evidence type="ECO:0000256" key="7">
    <source>
        <dbReference type="PROSITE-ProRule" id="PRU01360"/>
    </source>
</evidence>
<keyword evidence="4 7" id="KW-0812">Transmembrane</keyword>
<keyword evidence="11" id="KW-1185">Reference proteome</keyword>
<name>A0A1H3VKC4_9BACT</name>
<dbReference type="Gene3D" id="2.40.170.20">
    <property type="entry name" value="TonB-dependent receptor, beta-barrel domain"/>
    <property type="match status" value="1"/>
</dbReference>
<keyword evidence="3 7" id="KW-1134">Transmembrane beta strand</keyword>
<dbReference type="Pfam" id="PF13715">
    <property type="entry name" value="CarbopepD_reg_2"/>
    <property type="match status" value="1"/>
</dbReference>
<keyword evidence="8" id="KW-0732">Signal</keyword>
<evidence type="ECO:0000256" key="3">
    <source>
        <dbReference type="ARBA" id="ARBA00022452"/>
    </source>
</evidence>
<comment type="similarity">
    <text evidence="7">Belongs to the TonB-dependent receptor family.</text>
</comment>
<gene>
    <name evidence="10" type="ORF">SAMN05192529_101228</name>
</gene>
<evidence type="ECO:0000259" key="9">
    <source>
        <dbReference type="Pfam" id="PF07715"/>
    </source>
</evidence>
<dbReference type="NCBIfam" id="TIGR04056">
    <property type="entry name" value="OMP_RagA_SusC"/>
    <property type="match status" value="1"/>
</dbReference>
<dbReference type="AlphaFoldDB" id="A0A1H3VKC4"/>
<dbReference type="Gene3D" id="2.60.40.1120">
    <property type="entry name" value="Carboxypeptidase-like, regulatory domain"/>
    <property type="match status" value="1"/>
</dbReference>
<dbReference type="PROSITE" id="PS52016">
    <property type="entry name" value="TONB_DEPENDENT_REC_3"/>
    <property type="match status" value="1"/>
</dbReference>
<organism evidence="10 11">
    <name type="scientific">Arachidicoccus rhizosphaerae</name>
    <dbReference type="NCBI Taxonomy" id="551991"/>
    <lineage>
        <taxon>Bacteria</taxon>
        <taxon>Pseudomonadati</taxon>
        <taxon>Bacteroidota</taxon>
        <taxon>Chitinophagia</taxon>
        <taxon>Chitinophagales</taxon>
        <taxon>Chitinophagaceae</taxon>
        <taxon>Arachidicoccus</taxon>
    </lineage>
</organism>
<dbReference type="InterPro" id="IPR036942">
    <property type="entry name" value="Beta-barrel_TonB_sf"/>
</dbReference>
<dbReference type="InterPro" id="IPR008969">
    <property type="entry name" value="CarboxyPept-like_regulatory"/>
</dbReference>
<protein>
    <submittedName>
        <fullName evidence="10">TonB-linked outer membrane protein, SusC/RagA family</fullName>
    </submittedName>
</protein>
<evidence type="ECO:0000313" key="10">
    <source>
        <dbReference type="EMBL" id="SDZ75227.1"/>
    </source>
</evidence>
<dbReference type="InterPro" id="IPR037066">
    <property type="entry name" value="Plug_dom_sf"/>
</dbReference>
<keyword evidence="6 7" id="KW-0998">Cell outer membrane</keyword>
<evidence type="ECO:0000256" key="8">
    <source>
        <dbReference type="SAM" id="SignalP"/>
    </source>
</evidence>
<dbReference type="GO" id="GO:0009279">
    <property type="term" value="C:cell outer membrane"/>
    <property type="evidence" value="ECO:0007669"/>
    <property type="project" value="UniProtKB-SubCell"/>
</dbReference>
<evidence type="ECO:0000256" key="6">
    <source>
        <dbReference type="ARBA" id="ARBA00023237"/>
    </source>
</evidence>
<comment type="subcellular location">
    <subcellularLocation>
        <location evidence="1 7">Cell outer membrane</location>
        <topology evidence="1 7">Multi-pass membrane protein</topology>
    </subcellularLocation>
</comment>
<feature type="domain" description="TonB-dependent receptor plug" evidence="9">
    <location>
        <begin position="127"/>
        <end position="250"/>
    </location>
</feature>
<evidence type="ECO:0000256" key="2">
    <source>
        <dbReference type="ARBA" id="ARBA00022448"/>
    </source>
</evidence>
<dbReference type="InterPro" id="IPR023996">
    <property type="entry name" value="TonB-dep_OMP_SusC/RagA"/>
</dbReference>
<sequence length="1041" mass="112538">MKKSTQVVLRAVCFLMAGLVLWGSAFAQAQEVSGVVKSSEGTPLAGVTVSVKGGQTKVLSTDDGAFHIKAANEEVLVFSYIGFADVEQTVSGTTMNVTMTPNEAASAGTDVVVTALGIKRESKSLGYGVQEIKGAELSDRHEDNVTNTLSGKVAGLQVIKSSNGPAGSTKIVLRGYNSLTGDNQPLIVVDGIPIDNYAGVPRGGTNDYWNPSLDMGNGLSDLNADDIASVSVLKGPAAAALYGSRAGNGVILITTKTGHKQNGLGITVSSNFAVENVFMQPDIQSKYGQGDNGTYDKTSSASWGPEITGQSYEKWDGSTANMQAYDNVKNFFNNGFNNSTNVSFSQLYNKTSIYTSFNRLYDKSMLPGSKYERTNLTTRAVSKFGKDDRWTLDTKVQYSKSTANNRPSGGDNAGNAFAVMYQLPRTLDIRDFSAAKDQYGDMIWYDPASSQLNPYWGAKYNLNSDTRDRFLLNGSLKYQFNDWLNAEVKGGADIYNTATEGKTYAGGPLTNQYSQGKNSFTETNYSFLVNAQKDNIFGKFGGLVNVGGNLMDRTISALSSGSGALEVPDLFVLNNGVNSPSVSQSYSHQKINSLYGTVQVNYDGYLFLDGTFRNDWSSTLSKNNRSYFYPSLSLSYVFSDMIRKTGGSLPSWFTYGKLRASVAEVGNSLQPYQLYNTYSIGKDPNGNTTASTGSTYYNDNVRSELIKSTEIGTELKFLQSRIGLDVSYYKTNATRQLLAIPQDPLSGYSSKMVNAGNIQNEGIEVILNTSILNKPDALNWDMTVNFSKNNNKIISLTDESNTYALGGYDALSIVAETGKNYGEIYGTAFKRVEDKSSSDYGKLLLSGTGLPQATSDKRDLGNQQADYLLGMTNHFSYKGINLSFLIDGRFGGKIFSGTYAAMEAAGTAGITANRGKMVVDGVVDDGAGGYTANTTEITTEQYWKAVQSGNIGIVEANLYDATNIRLRNIQVSYNLPRKWLGTSPIQRASVGLSCNNVWMISSHMHGIDPESVYATGTNAVGFENAAPPTTRSIMFNLSLSF</sequence>
<feature type="signal peptide" evidence="8">
    <location>
        <begin position="1"/>
        <end position="29"/>
    </location>
</feature>
<feature type="chain" id="PRO_5011702342" evidence="8">
    <location>
        <begin position="30"/>
        <end position="1041"/>
    </location>
</feature>
<accession>A0A1H3VKC4</accession>
<proteinExistence type="inferred from homology"/>
<dbReference type="EMBL" id="FNQY01000001">
    <property type="protein sequence ID" value="SDZ75227.1"/>
    <property type="molecule type" value="Genomic_DNA"/>
</dbReference>
<dbReference type="InterPro" id="IPR023997">
    <property type="entry name" value="TonB-dep_OMP_SusC/RagA_CS"/>
</dbReference>
<dbReference type="Proteomes" id="UP000199041">
    <property type="component" value="Unassembled WGS sequence"/>
</dbReference>
<dbReference type="InterPro" id="IPR012910">
    <property type="entry name" value="Plug_dom"/>
</dbReference>
<evidence type="ECO:0000256" key="4">
    <source>
        <dbReference type="ARBA" id="ARBA00022692"/>
    </source>
</evidence>
<evidence type="ECO:0000256" key="5">
    <source>
        <dbReference type="ARBA" id="ARBA00023136"/>
    </source>
</evidence>
<keyword evidence="2 7" id="KW-0813">Transport</keyword>